<proteinExistence type="predicted"/>
<evidence type="ECO:0000313" key="1">
    <source>
        <dbReference type="EMBL" id="KAJ8407552.1"/>
    </source>
</evidence>
<gene>
    <name evidence="1" type="ORF">AAFF_G00274090</name>
</gene>
<dbReference type="AlphaFoldDB" id="A0AAD7SRK9"/>
<reference evidence="1" key="1">
    <citation type="journal article" date="2023" name="Science">
        <title>Genome structures resolve the early diversification of teleost fishes.</title>
        <authorList>
            <person name="Parey E."/>
            <person name="Louis A."/>
            <person name="Montfort J."/>
            <person name="Bouchez O."/>
            <person name="Roques C."/>
            <person name="Iampietro C."/>
            <person name="Lluch J."/>
            <person name="Castinel A."/>
            <person name="Donnadieu C."/>
            <person name="Desvignes T."/>
            <person name="Floi Bucao C."/>
            <person name="Jouanno E."/>
            <person name="Wen M."/>
            <person name="Mejri S."/>
            <person name="Dirks R."/>
            <person name="Jansen H."/>
            <person name="Henkel C."/>
            <person name="Chen W.J."/>
            <person name="Zahm M."/>
            <person name="Cabau C."/>
            <person name="Klopp C."/>
            <person name="Thompson A.W."/>
            <person name="Robinson-Rechavi M."/>
            <person name="Braasch I."/>
            <person name="Lecointre G."/>
            <person name="Bobe J."/>
            <person name="Postlethwait J.H."/>
            <person name="Berthelot C."/>
            <person name="Roest Crollius H."/>
            <person name="Guiguen Y."/>
        </authorList>
    </citation>
    <scope>NUCLEOTIDE SEQUENCE</scope>
    <source>
        <strain evidence="1">NC1722</strain>
    </source>
</reference>
<dbReference type="EMBL" id="JAINUG010000038">
    <property type="protein sequence ID" value="KAJ8407552.1"/>
    <property type="molecule type" value="Genomic_DNA"/>
</dbReference>
<sequence>MLLHDVTDVPVLPPVRGQIQVLSAEEGGPDQKTDSCASLNLRLRQTVAPAASKRDGLATALQLCSPGNTFPQPHKGSCGNFAPRAHMTRTSANCLPSDFAMHR</sequence>
<comment type="caution">
    <text evidence="1">The sequence shown here is derived from an EMBL/GenBank/DDBJ whole genome shotgun (WGS) entry which is preliminary data.</text>
</comment>
<keyword evidence="2" id="KW-1185">Reference proteome</keyword>
<name>A0AAD7SRK9_9TELE</name>
<evidence type="ECO:0000313" key="2">
    <source>
        <dbReference type="Proteomes" id="UP001221898"/>
    </source>
</evidence>
<accession>A0AAD7SRK9</accession>
<protein>
    <submittedName>
        <fullName evidence="1">Uncharacterized protein</fullName>
    </submittedName>
</protein>
<organism evidence="1 2">
    <name type="scientific">Aldrovandia affinis</name>
    <dbReference type="NCBI Taxonomy" id="143900"/>
    <lineage>
        <taxon>Eukaryota</taxon>
        <taxon>Metazoa</taxon>
        <taxon>Chordata</taxon>
        <taxon>Craniata</taxon>
        <taxon>Vertebrata</taxon>
        <taxon>Euteleostomi</taxon>
        <taxon>Actinopterygii</taxon>
        <taxon>Neopterygii</taxon>
        <taxon>Teleostei</taxon>
        <taxon>Notacanthiformes</taxon>
        <taxon>Halosauridae</taxon>
        <taxon>Aldrovandia</taxon>
    </lineage>
</organism>
<dbReference type="Proteomes" id="UP001221898">
    <property type="component" value="Unassembled WGS sequence"/>
</dbReference>